<proteinExistence type="predicted"/>
<evidence type="ECO:0000256" key="1">
    <source>
        <dbReference type="SAM" id="SignalP"/>
    </source>
</evidence>
<name>A0AAD9CFM5_DISEL</name>
<dbReference type="InterPro" id="IPR055284">
    <property type="entry name" value="Galaxin-like"/>
</dbReference>
<dbReference type="Proteomes" id="UP001228049">
    <property type="component" value="Unassembled WGS sequence"/>
</dbReference>
<evidence type="ECO:0000313" key="4">
    <source>
        <dbReference type="Proteomes" id="UP001228049"/>
    </source>
</evidence>
<feature type="chain" id="PRO_5041962280" evidence="1">
    <location>
        <begin position="19"/>
        <end position="566"/>
    </location>
</feature>
<keyword evidence="4" id="KW-1185">Reference proteome</keyword>
<dbReference type="AlphaFoldDB" id="A0AAD9CFM5"/>
<dbReference type="InterPro" id="IPR056601">
    <property type="entry name" value="Galaxin_dom"/>
</dbReference>
<dbReference type="PANTHER" id="PTHR34490:SF3">
    <property type="entry name" value="GALAXIN-LIKE ISOFORM X2"/>
    <property type="match status" value="1"/>
</dbReference>
<evidence type="ECO:0000259" key="2">
    <source>
        <dbReference type="Pfam" id="PF24748"/>
    </source>
</evidence>
<comment type="caution">
    <text evidence="3">The sequence shown here is derived from an EMBL/GenBank/DDBJ whole genome shotgun (WGS) entry which is preliminary data.</text>
</comment>
<sequence>MLTLFAFAYISSVWLIGGSNVCGAAMGGREDPKSDCVLTNCEQLSNDIGKAECCGNQVCTGAGLCCGGQAFNPEEGTCCEVDNGHNKTAVTKGLSQKVSSCCGLKAYNKLNDICCESNVAAKPGPNAKCCGKVAFDVEKQLCCGPEGLKEVVPKTSTEHRCCGDKPFNLRNQCCCTVPPERLKIESINSSCCQSALCGEKPYNISSGLCCDSTVVNKTVPDASCCGKVAFDKHTHLCCGPHNNKTFLQKDSSGHVCCGHKQYDPKTECCYEMNGSLEPKQINSSSCKKDLCTSERVQNQCFGQTSYCLAQSGVLCRKGTLYKYRDDGEVCSAGGTHPSPEQHYCGRELYLPEEDICCHGHRHAKNGNSHCCGGEAYNISDPKKKCCAGRLYNLTGQSGEKYYNCCGSLLQTTESVCCSSEFNEVLYSKKSGFGCCGHQYFNASLWSCCAGRLSPAKNQNKTINESKLLSINDLNESDLCNKMQIGTVDSVSLYSIVFRDVLAIHGRNATMTHLALPHILETPDCCSFPKLTPGKIYFFDGKNVFADFNHDSVLQSLYFIFSKCYGP</sequence>
<dbReference type="Pfam" id="PF24748">
    <property type="entry name" value="Galaxin_repeat"/>
    <property type="match status" value="1"/>
</dbReference>
<dbReference type="EMBL" id="JASDAP010000007">
    <property type="protein sequence ID" value="KAK1900311.1"/>
    <property type="molecule type" value="Genomic_DNA"/>
</dbReference>
<protein>
    <submittedName>
        <fullName evidence="3">Galaxin</fullName>
    </submittedName>
</protein>
<reference evidence="3" key="1">
    <citation type="submission" date="2023-04" db="EMBL/GenBank/DDBJ databases">
        <title>Chromosome-level genome of Chaenocephalus aceratus.</title>
        <authorList>
            <person name="Park H."/>
        </authorList>
    </citation>
    <scope>NUCLEOTIDE SEQUENCE</scope>
    <source>
        <strain evidence="3">DE</strain>
        <tissue evidence="3">Muscle</tissue>
    </source>
</reference>
<dbReference type="PANTHER" id="PTHR34490">
    <property type="entry name" value="PROTEIN CBG12054-RELATED"/>
    <property type="match status" value="1"/>
</dbReference>
<feature type="domain" description="Galaxin-like repeats" evidence="2">
    <location>
        <begin position="41"/>
        <end position="176"/>
    </location>
</feature>
<gene>
    <name evidence="3" type="ORF">KUDE01_001098</name>
</gene>
<feature type="signal peptide" evidence="1">
    <location>
        <begin position="1"/>
        <end position="18"/>
    </location>
</feature>
<keyword evidence="1" id="KW-0732">Signal</keyword>
<organism evidence="3 4">
    <name type="scientific">Dissostichus eleginoides</name>
    <name type="common">Patagonian toothfish</name>
    <name type="synonym">Dissostichus amissus</name>
    <dbReference type="NCBI Taxonomy" id="100907"/>
    <lineage>
        <taxon>Eukaryota</taxon>
        <taxon>Metazoa</taxon>
        <taxon>Chordata</taxon>
        <taxon>Craniata</taxon>
        <taxon>Vertebrata</taxon>
        <taxon>Euteleostomi</taxon>
        <taxon>Actinopterygii</taxon>
        <taxon>Neopterygii</taxon>
        <taxon>Teleostei</taxon>
        <taxon>Neoteleostei</taxon>
        <taxon>Acanthomorphata</taxon>
        <taxon>Eupercaria</taxon>
        <taxon>Perciformes</taxon>
        <taxon>Notothenioidei</taxon>
        <taxon>Nototheniidae</taxon>
        <taxon>Dissostichus</taxon>
    </lineage>
</organism>
<evidence type="ECO:0000313" key="3">
    <source>
        <dbReference type="EMBL" id="KAK1900311.1"/>
    </source>
</evidence>
<accession>A0AAD9CFM5</accession>